<dbReference type="InterPro" id="IPR038717">
    <property type="entry name" value="Tc1-like_DDE_dom"/>
</dbReference>
<evidence type="ECO:0000259" key="2">
    <source>
        <dbReference type="Pfam" id="PF13358"/>
    </source>
</evidence>
<sequence>MRYAACNIIQHDWFGGGSVMVWGGISLEGRTDLHMLASGTLIAVRYRDEILRATVRPYTGAVGPGFLLVQDSARPHVARVRWQFLDDEGIDATDWPSGSPELNPIENLWDVMCRSRQVAVQELTGHDPGLGGDPPGHHPPSHEEHAQTLSGVHKGT</sequence>
<proteinExistence type="predicted"/>
<keyword evidence="4" id="KW-1185">Reference proteome</keyword>
<name>A0A5N5MVM1_PANHP</name>
<accession>A0A5N5MVM1</accession>
<evidence type="ECO:0000313" key="4">
    <source>
        <dbReference type="Proteomes" id="UP000327468"/>
    </source>
</evidence>
<reference evidence="3 4" key="1">
    <citation type="submission" date="2019-06" db="EMBL/GenBank/DDBJ databases">
        <title>A chromosome-scale genome assembly of the striped catfish, Pangasianodon hypophthalmus.</title>
        <authorList>
            <person name="Wen M."/>
            <person name="Zahm M."/>
            <person name="Roques C."/>
            <person name="Cabau C."/>
            <person name="Klopp C."/>
            <person name="Donnadieu C."/>
            <person name="Jouanno E."/>
            <person name="Avarre J.-C."/>
            <person name="Campet M."/>
            <person name="Ha T.T.T."/>
            <person name="Dugue R."/>
            <person name="Lampietro C."/>
            <person name="Louis A."/>
            <person name="Herpin A."/>
            <person name="Echchiki A."/>
            <person name="Berthelot C."/>
            <person name="Parey E."/>
            <person name="Roest-Crollius H."/>
            <person name="Braasch I."/>
            <person name="Postlethwait J."/>
            <person name="Bobe J."/>
            <person name="Montfort J."/>
            <person name="Bouchez O."/>
            <person name="Begum T."/>
            <person name="Schartl M."/>
            <person name="Guiguen Y."/>
        </authorList>
    </citation>
    <scope>NUCLEOTIDE SEQUENCE [LARGE SCALE GENOMIC DNA]</scope>
    <source>
        <strain evidence="3 4">Indonesia</strain>
        <tissue evidence="3">Blood</tissue>
    </source>
</reference>
<dbReference type="Proteomes" id="UP000327468">
    <property type="component" value="Chromosome 11"/>
</dbReference>
<protein>
    <recommendedName>
        <fullName evidence="2">Tc1-like transposase DDE domain-containing protein</fullName>
    </recommendedName>
</protein>
<dbReference type="GO" id="GO:0003676">
    <property type="term" value="F:nucleic acid binding"/>
    <property type="evidence" value="ECO:0007669"/>
    <property type="project" value="InterPro"/>
</dbReference>
<feature type="domain" description="Tc1-like transposase DDE" evidence="2">
    <location>
        <begin position="17"/>
        <end position="114"/>
    </location>
</feature>
<dbReference type="InterPro" id="IPR036397">
    <property type="entry name" value="RNaseH_sf"/>
</dbReference>
<evidence type="ECO:0000256" key="1">
    <source>
        <dbReference type="SAM" id="MobiDB-lite"/>
    </source>
</evidence>
<dbReference type="EMBL" id="VFJC01000012">
    <property type="protein sequence ID" value="KAB5558818.1"/>
    <property type="molecule type" value="Genomic_DNA"/>
</dbReference>
<dbReference type="AlphaFoldDB" id="A0A5N5MVM1"/>
<organism evidence="3 4">
    <name type="scientific">Pangasianodon hypophthalmus</name>
    <name type="common">Striped catfish</name>
    <name type="synonym">Helicophagus hypophthalmus</name>
    <dbReference type="NCBI Taxonomy" id="310915"/>
    <lineage>
        <taxon>Eukaryota</taxon>
        <taxon>Metazoa</taxon>
        <taxon>Chordata</taxon>
        <taxon>Craniata</taxon>
        <taxon>Vertebrata</taxon>
        <taxon>Euteleostomi</taxon>
        <taxon>Actinopterygii</taxon>
        <taxon>Neopterygii</taxon>
        <taxon>Teleostei</taxon>
        <taxon>Ostariophysi</taxon>
        <taxon>Siluriformes</taxon>
        <taxon>Pangasiidae</taxon>
        <taxon>Pangasianodon</taxon>
    </lineage>
</organism>
<gene>
    <name evidence="3" type="ORF">PHYPO_G00021570</name>
</gene>
<comment type="caution">
    <text evidence="3">The sequence shown here is derived from an EMBL/GenBank/DDBJ whole genome shotgun (WGS) entry which is preliminary data.</text>
</comment>
<evidence type="ECO:0000313" key="3">
    <source>
        <dbReference type="EMBL" id="KAB5558818.1"/>
    </source>
</evidence>
<dbReference type="Gene3D" id="3.30.420.10">
    <property type="entry name" value="Ribonuclease H-like superfamily/Ribonuclease H"/>
    <property type="match status" value="1"/>
</dbReference>
<feature type="region of interest" description="Disordered" evidence="1">
    <location>
        <begin position="124"/>
        <end position="156"/>
    </location>
</feature>
<dbReference type="Pfam" id="PF13358">
    <property type="entry name" value="DDE_3"/>
    <property type="match status" value="1"/>
</dbReference>